<evidence type="ECO:0000313" key="2">
    <source>
        <dbReference type="EMBL" id="GBM95632.1"/>
    </source>
</evidence>
<dbReference type="AlphaFoldDB" id="A0A4Y2K2K3"/>
<reference evidence="2 3" key="1">
    <citation type="journal article" date="2019" name="Sci. Rep.">
        <title>Orb-weaving spider Araneus ventricosus genome elucidates the spidroin gene catalogue.</title>
        <authorList>
            <person name="Kono N."/>
            <person name="Nakamura H."/>
            <person name="Ohtoshi R."/>
            <person name="Moran D.A.P."/>
            <person name="Shinohara A."/>
            <person name="Yoshida Y."/>
            <person name="Fujiwara M."/>
            <person name="Mori M."/>
            <person name="Tomita M."/>
            <person name="Arakawa K."/>
        </authorList>
    </citation>
    <scope>NUCLEOTIDE SEQUENCE [LARGE SCALE GENOMIC DNA]</scope>
</reference>
<gene>
    <name evidence="2" type="ORF">AVEN_139287_1</name>
</gene>
<keyword evidence="1" id="KW-0732">Signal</keyword>
<dbReference type="Proteomes" id="UP000499080">
    <property type="component" value="Unassembled WGS sequence"/>
</dbReference>
<evidence type="ECO:0000256" key="1">
    <source>
        <dbReference type="SAM" id="SignalP"/>
    </source>
</evidence>
<keyword evidence="3" id="KW-1185">Reference proteome</keyword>
<feature type="non-terminal residue" evidence="2">
    <location>
        <position position="1"/>
    </location>
</feature>
<protein>
    <recommendedName>
        <fullName evidence="4">DOMON domain-containing protein</fullName>
    </recommendedName>
</protein>
<feature type="chain" id="PRO_5021426929" description="DOMON domain-containing protein" evidence="1">
    <location>
        <begin position="17"/>
        <end position="53"/>
    </location>
</feature>
<proteinExistence type="predicted"/>
<evidence type="ECO:0008006" key="4">
    <source>
        <dbReference type="Google" id="ProtNLM"/>
    </source>
</evidence>
<comment type="caution">
    <text evidence="2">The sequence shown here is derived from an EMBL/GenBank/DDBJ whole genome shotgun (WGS) entry which is preliminary data.</text>
</comment>
<name>A0A4Y2K2K3_ARAVE</name>
<evidence type="ECO:0000313" key="3">
    <source>
        <dbReference type="Proteomes" id="UP000499080"/>
    </source>
</evidence>
<feature type="signal peptide" evidence="1">
    <location>
        <begin position="1"/>
        <end position="16"/>
    </location>
</feature>
<accession>A0A4Y2K2K3</accession>
<organism evidence="2 3">
    <name type="scientific">Araneus ventricosus</name>
    <name type="common">Orbweaver spider</name>
    <name type="synonym">Epeira ventricosa</name>
    <dbReference type="NCBI Taxonomy" id="182803"/>
    <lineage>
        <taxon>Eukaryota</taxon>
        <taxon>Metazoa</taxon>
        <taxon>Ecdysozoa</taxon>
        <taxon>Arthropoda</taxon>
        <taxon>Chelicerata</taxon>
        <taxon>Arachnida</taxon>
        <taxon>Araneae</taxon>
        <taxon>Araneomorphae</taxon>
        <taxon>Entelegynae</taxon>
        <taxon>Araneoidea</taxon>
        <taxon>Araneidae</taxon>
        <taxon>Araneus</taxon>
    </lineage>
</organism>
<sequence>LLLELVVCSTVVFVAVFPDGEFSFQFRDISNNSLQATGLNWGSGVIGKATSEY</sequence>
<dbReference type="EMBL" id="BGPR01112620">
    <property type="protein sequence ID" value="GBM95632.1"/>
    <property type="molecule type" value="Genomic_DNA"/>
</dbReference>